<dbReference type="EMBL" id="CP042912">
    <property type="protein sequence ID" value="QEG24702.1"/>
    <property type="molecule type" value="Genomic_DNA"/>
</dbReference>
<protein>
    <recommendedName>
        <fullName evidence="4 11">3-oxoacyl-[acyl-carrier-protein] synthase 2</fullName>
        <ecNumber evidence="3 11">2.3.1.179</ecNumber>
    </recommendedName>
</protein>
<reference evidence="15 16" key="1">
    <citation type="submission" date="2019-08" db="EMBL/GenBank/DDBJ databases">
        <title>Deep-cultivation of Planctomycetes and their phenomic and genomic characterization uncovers novel biology.</title>
        <authorList>
            <person name="Wiegand S."/>
            <person name="Jogler M."/>
            <person name="Boedeker C."/>
            <person name="Pinto D."/>
            <person name="Vollmers J."/>
            <person name="Rivas-Marin E."/>
            <person name="Kohn T."/>
            <person name="Peeters S.H."/>
            <person name="Heuer A."/>
            <person name="Rast P."/>
            <person name="Oberbeckmann S."/>
            <person name="Bunk B."/>
            <person name="Jeske O."/>
            <person name="Meyerdierks A."/>
            <person name="Storesund J.E."/>
            <person name="Kallscheuer N."/>
            <person name="Luecker S."/>
            <person name="Lage O.M."/>
            <person name="Pohl T."/>
            <person name="Merkel B.J."/>
            <person name="Hornburger P."/>
            <person name="Mueller R.-W."/>
            <person name="Bruemmer F."/>
            <person name="Labrenz M."/>
            <person name="Spormann A.M."/>
            <person name="Op den Camp H."/>
            <person name="Overmann J."/>
            <person name="Amann R."/>
            <person name="Jetten M.S.M."/>
            <person name="Mascher T."/>
            <person name="Medema M.H."/>
            <person name="Devos D.P."/>
            <person name="Kaster A.-K."/>
            <person name="Ovreas L."/>
            <person name="Rohde M."/>
            <person name="Galperin M.Y."/>
            <person name="Jogler C."/>
        </authorList>
    </citation>
    <scope>NUCLEOTIDE SEQUENCE [LARGE SCALE GENOMIC DNA]</scope>
    <source>
        <strain evidence="15 16">FC18</strain>
    </source>
</reference>
<evidence type="ECO:0000256" key="13">
    <source>
        <dbReference type="RuleBase" id="RU003694"/>
    </source>
</evidence>
<evidence type="ECO:0000313" key="15">
    <source>
        <dbReference type="EMBL" id="QEG24702.1"/>
    </source>
</evidence>
<evidence type="ECO:0000256" key="5">
    <source>
        <dbReference type="ARBA" id="ARBA00022516"/>
    </source>
</evidence>
<comment type="pathway">
    <text evidence="1 11">Lipid metabolism; fatty acid biosynthesis.</text>
</comment>
<dbReference type="InterPro" id="IPR018201">
    <property type="entry name" value="Ketoacyl_synth_AS"/>
</dbReference>
<dbReference type="KEGG" id="mff:MFFC18_46240"/>
<dbReference type="AlphaFoldDB" id="A0A5B9PJ47"/>
<dbReference type="InterPro" id="IPR000794">
    <property type="entry name" value="Beta-ketoacyl_synthase"/>
</dbReference>
<dbReference type="STRING" id="980251.GCA_001642875_00945"/>
<proteinExistence type="inferred from homology"/>
<dbReference type="GO" id="GO:0005829">
    <property type="term" value="C:cytosol"/>
    <property type="evidence" value="ECO:0007669"/>
    <property type="project" value="TreeGrafter"/>
</dbReference>
<evidence type="ECO:0000259" key="14">
    <source>
        <dbReference type="PROSITE" id="PS52004"/>
    </source>
</evidence>
<dbReference type="SMART" id="SM00825">
    <property type="entry name" value="PKS_KS"/>
    <property type="match status" value="1"/>
</dbReference>
<dbReference type="GO" id="GO:0030497">
    <property type="term" value="P:fatty acid elongation"/>
    <property type="evidence" value="ECO:0007669"/>
    <property type="project" value="UniProtKB-ARBA"/>
</dbReference>
<dbReference type="RefSeq" id="WP_075083736.1">
    <property type="nucleotide sequence ID" value="NZ_CP042912.1"/>
</dbReference>
<keyword evidence="6 11" id="KW-0808">Transferase</keyword>
<evidence type="ECO:0000256" key="7">
    <source>
        <dbReference type="ARBA" id="ARBA00022832"/>
    </source>
</evidence>
<dbReference type="Pfam" id="PF02801">
    <property type="entry name" value="Ketoacyl-synt_C"/>
    <property type="match status" value="1"/>
</dbReference>
<dbReference type="Pfam" id="PF00109">
    <property type="entry name" value="ketoacyl-synt"/>
    <property type="match status" value="1"/>
</dbReference>
<evidence type="ECO:0000256" key="10">
    <source>
        <dbReference type="ARBA" id="ARBA00023315"/>
    </source>
</evidence>
<dbReference type="PROSITE" id="PS52004">
    <property type="entry name" value="KS3_2"/>
    <property type="match status" value="1"/>
</dbReference>
<evidence type="ECO:0000313" key="16">
    <source>
        <dbReference type="Proteomes" id="UP000322214"/>
    </source>
</evidence>
<evidence type="ECO:0000256" key="12">
    <source>
        <dbReference type="PIRSR" id="PIRSR000447-1"/>
    </source>
</evidence>
<dbReference type="FunFam" id="3.40.47.10:FF:000029">
    <property type="entry name" value="3-oxoacyl-[acyl-carrier-protein] synthase 1"/>
    <property type="match status" value="1"/>
</dbReference>
<evidence type="ECO:0000256" key="4">
    <source>
        <dbReference type="ARBA" id="ARBA00014657"/>
    </source>
</evidence>
<keyword evidence="9 11" id="KW-0275">Fatty acid biosynthesis</keyword>
<dbReference type="InterPro" id="IPR020841">
    <property type="entry name" value="PKS_Beta-ketoAc_synthase_dom"/>
</dbReference>
<dbReference type="UniPathway" id="UPA00094"/>
<dbReference type="OrthoDB" id="292158at2"/>
<keyword evidence="16" id="KW-1185">Reference proteome</keyword>
<dbReference type="FunFam" id="3.40.47.10:FF:000018">
    <property type="entry name" value="3-oxoacyl-[acyl-carrier-protein] synthase 2"/>
    <property type="match status" value="1"/>
</dbReference>
<name>A0A5B9PJ47_9BACT</name>
<dbReference type="PROSITE" id="PS00606">
    <property type="entry name" value="KS3_1"/>
    <property type="match status" value="1"/>
</dbReference>
<keyword evidence="8" id="KW-0443">Lipid metabolism</keyword>
<keyword evidence="7" id="KW-0276">Fatty acid metabolism</keyword>
<accession>A0A5B9PJ47</accession>
<dbReference type="InterPro" id="IPR017568">
    <property type="entry name" value="3-oxoacyl-ACP_synth-2"/>
</dbReference>
<comment type="function">
    <text evidence="11">Involved in the type II fatty acid elongation cycle. Catalyzes the elongation of a wide range of acyl-ACP by the addition of two carbons from malonyl-ACP to an acyl acceptor. Can efficiently catalyze the conversion of palmitoleoyl-ACP (cis-hexadec-9-enoyl-ACP) to cis-vaccenoyl-ACP (cis-octadec-11-enoyl-ACP), an essential step in the thermal regulation of fatty acid composition.</text>
</comment>
<dbReference type="NCBIfam" id="NF005589">
    <property type="entry name" value="PRK07314.1"/>
    <property type="match status" value="1"/>
</dbReference>
<evidence type="ECO:0000256" key="2">
    <source>
        <dbReference type="ARBA" id="ARBA00008467"/>
    </source>
</evidence>
<dbReference type="Proteomes" id="UP000322214">
    <property type="component" value="Chromosome"/>
</dbReference>
<comment type="catalytic activity">
    <reaction evidence="11">
        <text>(9Z)-hexadecenoyl-[ACP] + malonyl-[ACP] + H(+) = 3-oxo-(11Z)-octadecenoyl-[ACP] + holo-[ACP] + CO2</text>
        <dbReference type="Rhea" id="RHEA:55040"/>
        <dbReference type="Rhea" id="RHEA-COMP:9623"/>
        <dbReference type="Rhea" id="RHEA-COMP:9685"/>
        <dbReference type="Rhea" id="RHEA-COMP:10800"/>
        <dbReference type="Rhea" id="RHEA-COMP:14074"/>
        <dbReference type="ChEBI" id="CHEBI:15378"/>
        <dbReference type="ChEBI" id="CHEBI:16526"/>
        <dbReference type="ChEBI" id="CHEBI:64479"/>
        <dbReference type="ChEBI" id="CHEBI:78449"/>
        <dbReference type="ChEBI" id="CHEBI:83989"/>
        <dbReference type="ChEBI" id="CHEBI:138538"/>
        <dbReference type="EC" id="2.3.1.179"/>
    </reaction>
</comment>
<evidence type="ECO:0000256" key="1">
    <source>
        <dbReference type="ARBA" id="ARBA00005194"/>
    </source>
</evidence>
<sequence>MKRRVVVTGAGLITPLSCDVDESWKKILDCESGIHDIELFDTSDIKVKIGGDVCGWEYGETSAEARKIDRYSQFAMVAAADAVKASGLELDESGRVVFDSPKAASRFGVVLGSGIGGMTTIYDQMSRLIQKGPGRVSPMTIPKLMLNAGGGLLAIKYGLYGPNYSVATACASAANAIGNSIYLIRDNVCDQLITGGSEAAMTRMALAAFANMRALSTRNDDPEHASCPFDSKRDGFVFSEGAGIVVVEELETAKARGANILAEVAGFGTSCDAGHITSPDEEGRGAAQAMQAALDDAEIKAGDIDYINAHGTSTPLGDKAETRAIKTVFADSANTVAISSTKSQLGHSLGATGGIEMILCIKAIQEGIVPPTANLTDPDPDCDLDYTPLKPKERDITYAMSNSFGFGGHNASVIVKKYVE</sequence>
<comment type="similarity">
    <text evidence="2 11 13">Belongs to the thiolase-like superfamily. Beta-ketoacyl-ACP synthases family.</text>
</comment>
<feature type="active site" description="For beta-ketoacyl synthase activity" evidence="12">
    <location>
        <position position="170"/>
    </location>
</feature>
<gene>
    <name evidence="15" type="primary">fabF_5</name>
    <name evidence="15" type="ORF">MFFC18_46240</name>
</gene>
<dbReference type="PIRSF" id="PIRSF000447">
    <property type="entry name" value="KAS_II"/>
    <property type="match status" value="1"/>
</dbReference>
<evidence type="ECO:0000256" key="8">
    <source>
        <dbReference type="ARBA" id="ARBA00023098"/>
    </source>
</evidence>
<dbReference type="PANTHER" id="PTHR11712">
    <property type="entry name" value="POLYKETIDE SYNTHASE-RELATED"/>
    <property type="match status" value="1"/>
</dbReference>
<dbReference type="InterPro" id="IPR014031">
    <property type="entry name" value="Ketoacyl_synth_C"/>
</dbReference>
<dbReference type="InterPro" id="IPR016039">
    <property type="entry name" value="Thiolase-like"/>
</dbReference>
<dbReference type="GO" id="GO:0004315">
    <property type="term" value="F:3-oxoacyl-[acyl-carrier-protein] synthase activity"/>
    <property type="evidence" value="ECO:0007669"/>
    <property type="project" value="UniProtKB-UniRule"/>
</dbReference>
<dbReference type="CDD" id="cd00834">
    <property type="entry name" value="KAS_I_II"/>
    <property type="match status" value="1"/>
</dbReference>
<evidence type="ECO:0000256" key="11">
    <source>
        <dbReference type="PIRNR" id="PIRNR000447"/>
    </source>
</evidence>
<dbReference type="EC" id="2.3.1.179" evidence="3 11"/>
<evidence type="ECO:0000256" key="9">
    <source>
        <dbReference type="ARBA" id="ARBA00023160"/>
    </source>
</evidence>
<dbReference type="Gene3D" id="3.40.47.10">
    <property type="match status" value="1"/>
</dbReference>
<evidence type="ECO:0000256" key="6">
    <source>
        <dbReference type="ARBA" id="ARBA00022679"/>
    </source>
</evidence>
<keyword evidence="5 11" id="KW-0444">Lipid biosynthesis</keyword>
<feature type="domain" description="Ketosynthase family 3 (KS3)" evidence="14">
    <location>
        <begin position="2"/>
        <end position="417"/>
    </location>
</feature>
<comment type="catalytic activity">
    <reaction evidence="11">
        <text>a fatty acyl-[ACP] + malonyl-[ACP] + H(+) = a 3-oxoacyl-[ACP] + holo-[ACP] + CO2</text>
        <dbReference type="Rhea" id="RHEA:22836"/>
        <dbReference type="Rhea" id="RHEA-COMP:9623"/>
        <dbReference type="Rhea" id="RHEA-COMP:9685"/>
        <dbReference type="Rhea" id="RHEA-COMP:9916"/>
        <dbReference type="Rhea" id="RHEA-COMP:14125"/>
        <dbReference type="ChEBI" id="CHEBI:15378"/>
        <dbReference type="ChEBI" id="CHEBI:16526"/>
        <dbReference type="ChEBI" id="CHEBI:64479"/>
        <dbReference type="ChEBI" id="CHEBI:78449"/>
        <dbReference type="ChEBI" id="CHEBI:78776"/>
        <dbReference type="ChEBI" id="CHEBI:138651"/>
    </reaction>
</comment>
<dbReference type="SUPFAM" id="SSF53901">
    <property type="entry name" value="Thiolase-like"/>
    <property type="match status" value="2"/>
</dbReference>
<dbReference type="InterPro" id="IPR014030">
    <property type="entry name" value="Ketoacyl_synth_N"/>
</dbReference>
<evidence type="ECO:0000256" key="3">
    <source>
        <dbReference type="ARBA" id="ARBA00012356"/>
    </source>
</evidence>
<dbReference type="PANTHER" id="PTHR11712:SF336">
    <property type="entry name" value="3-OXOACYL-[ACYL-CARRIER-PROTEIN] SYNTHASE, MITOCHONDRIAL"/>
    <property type="match status" value="1"/>
</dbReference>
<dbReference type="NCBIfam" id="TIGR03150">
    <property type="entry name" value="fabF"/>
    <property type="match status" value="1"/>
</dbReference>
<organism evidence="15 16">
    <name type="scientific">Mariniblastus fucicola</name>
    <dbReference type="NCBI Taxonomy" id="980251"/>
    <lineage>
        <taxon>Bacteria</taxon>
        <taxon>Pseudomonadati</taxon>
        <taxon>Planctomycetota</taxon>
        <taxon>Planctomycetia</taxon>
        <taxon>Pirellulales</taxon>
        <taxon>Pirellulaceae</taxon>
        <taxon>Mariniblastus</taxon>
    </lineage>
</organism>
<keyword evidence="10 11" id="KW-0012">Acyltransferase</keyword>